<sequence length="100" mass="11207">MAPPLPPPQIIVEELSGDDQYEDVGEAPSCDRLLTVDGAWLEQPPRRVRRSYRADVSWGARGKDIDWHVMNVPGSCGSDRSWSSDEWPVQDSDKISSVRV</sequence>
<protein>
    <submittedName>
        <fullName evidence="1">Uncharacterized protein</fullName>
    </submittedName>
</protein>
<proteinExistence type="predicted"/>
<evidence type="ECO:0000313" key="2">
    <source>
        <dbReference type="Proteomes" id="UP000821845"/>
    </source>
</evidence>
<keyword evidence="2" id="KW-1185">Reference proteome</keyword>
<dbReference type="EMBL" id="CM023488">
    <property type="protein sequence ID" value="KAH6924876.1"/>
    <property type="molecule type" value="Genomic_DNA"/>
</dbReference>
<gene>
    <name evidence="1" type="ORF">HPB50_025774</name>
</gene>
<comment type="caution">
    <text evidence="1">The sequence shown here is derived from an EMBL/GenBank/DDBJ whole genome shotgun (WGS) entry which is preliminary data.</text>
</comment>
<organism evidence="1 2">
    <name type="scientific">Hyalomma asiaticum</name>
    <name type="common">Tick</name>
    <dbReference type="NCBI Taxonomy" id="266040"/>
    <lineage>
        <taxon>Eukaryota</taxon>
        <taxon>Metazoa</taxon>
        <taxon>Ecdysozoa</taxon>
        <taxon>Arthropoda</taxon>
        <taxon>Chelicerata</taxon>
        <taxon>Arachnida</taxon>
        <taxon>Acari</taxon>
        <taxon>Parasitiformes</taxon>
        <taxon>Ixodida</taxon>
        <taxon>Ixodoidea</taxon>
        <taxon>Ixodidae</taxon>
        <taxon>Hyalomminae</taxon>
        <taxon>Hyalomma</taxon>
    </lineage>
</organism>
<name>A0ACB7RT38_HYAAI</name>
<accession>A0ACB7RT38</accession>
<evidence type="ECO:0000313" key="1">
    <source>
        <dbReference type="EMBL" id="KAH6924876.1"/>
    </source>
</evidence>
<dbReference type="Proteomes" id="UP000821845">
    <property type="component" value="Chromosome 8"/>
</dbReference>
<reference evidence="1" key="1">
    <citation type="submission" date="2020-05" db="EMBL/GenBank/DDBJ databases">
        <title>Large-scale comparative analyses of tick genomes elucidate their genetic diversity and vector capacities.</title>
        <authorList>
            <person name="Jia N."/>
            <person name="Wang J."/>
            <person name="Shi W."/>
            <person name="Du L."/>
            <person name="Sun Y."/>
            <person name="Zhan W."/>
            <person name="Jiang J."/>
            <person name="Wang Q."/>
            <person name="Zhang B."/>
            <person name="Ji P."/>
            <person name="Sakyi L.B."/>
            <person name="Cui X."/>
            <person name="Yuan T."/>
            <person name="Jiang B."/>
            <person name="Yang W."/>
            <person name="Lam T.T.-Y."/>
            <person name="Chang Q."/>
            <person name="Ding S."/>
            <person name="Wang X."/>
            <person name="Zhu J."/>
            <person name="Ruan X."/>
            <person name="Zhao L."/>
            <person name="Wei J."/>
            <person name="Que T."/>
            <person name="Du C."/>
            <person name="Cheng J."/>
            <person name="Dai P."/>
            <person name="Han X."/>
            <person name="Huang E."/>
            <person name="Gao Y."/>
            <person name="Liu J."/>
            <person name="Shao H."/>
            <person name="Ye R."/>
            <person name="Li L."/>
            <person name="Wei W."/>
            <person name="Wang X."/>
            <person name="Wang C."/>
            <person name="Yang T."/>
            <person name="Huo Q."/>
            <person name="Li W."/>
            <person name="Guo W."/>
            <person name="Chen H."/>
            <person name="Zhou L."/>
            <person name="Ni X."/>
            <person name="Tian J."/>
            <person name="Zhou Y."/>
            <person name="Sheng Y."/>
            <person name="Liu T."/>
            <person name="Pan Y."/>
            <person name="Xia L."/>
            <person name="Li J."/>
            <person name="Zhao F."/>
            <person name="Cao W."/>
        </authorList>
    </citation>
    <scope>NUCLEOTIDE SEQUENCE</scope>
    <source>
        <strain evidence="1">Hyas-2018</strain>
    </source>
</reference>